<keyword evidence="9" id="KW-1185">Reference proteome</keyword>
<dbReference type="InterPro" id="IPR053925">
    <property type="entry name" value="RecX_HTH_3rd"/>
</dbReference>
<dbReference type="EMBL" id="JAJEKE010000001">
    <property type="protein sequence ID" value="MCQ1527932.1"/>
    <property type="molecule type" value="Genomic_DNA"/>
</dbReference>
<evidence type="ECO:0000259" key="6">
    <source>
        <dbReference type="Pfam" id="PF21981"/>
    </source>
</evidence>
<name>A0ABT1N9L2_9FIRM</name>
<proteinExistence type="inferred from homology"/>
<dbReference type="PANTHER" id="PTHR33602">
    <property type="entry name" value="REGULATORY PROTEIN RECX FAMILY PROTEIN"/>
    <property type="match status" value="1"/>
</dbReference>
<evidence type="ECO:0000256" key="1">
    <source>
        <dbReference type="ARBA" id="ARBA00004496"/>
    </source>
</evidence>
<sequence>MDFNKAYNYCIRLLSIGDRTSHQIVQKLKQKNYSDDVINEIISKLKDYGYINDVKYAERWIKDKSSQPGMSKKSMYYKLIQKGLDKELLDHIFGEISINDYDTALASAQKKLKSLKGDSKANKVKLFSYLAGKGYSADTCNKVIAELLHED</sequence>
<evidence type="ECO:0000259" key="7">
    <source>
        <dbReference type="Pfam" id="PF21982"/>
    </source>
</evidence>
<evidence type="ECO:0000256" key="4">
    <source>
        <dbReference type="ARBA" id="ARBA00022490"/>
    </source>
</evidence>
<evidence type="ECO:0000313" key="8">
    <source>
        <dbReference type="EMBL" id="MCQ1527932.1"/>
    </source>
</evidence>
<evidence type="ECO:0000256" key="3">
    <source>
        <dbReference type="ARBA" id="ARBA00018111"/>
    </source>
</evidence>
<dbReference type="RefSeq" id="WP_255225449.1">
    <property type="nucleotide sequence ID" value="NZ_JAJEKE010000001.1"/>
</dbReference>
<dbReference type="Proteomes" id="UP001651880">
    <property type="component" value="Unassembled WGS sequence"/>
</dbReference>
<dbReference type="InterPro" id="IPR053926">
    <property type="entry name" value="RecX_HTH_1st"/>
</dbReference>
<evidence type="ECO:0000256" key="5">
    <source>
        <dbReference type="HAMAP-Rule" id="MF_01114"/>
    </source>
</evidence>
<reference evidence="8 9" key="1">
    <citation type="submission" date="2021-10" db="EMBL/GenBank/DDBJ databases">
        <title>Lutispora strain m25 sp. nov., a thermophilic, non-spore-forming bacterium isolated from a lab-scale methanogenic bioreactor digesting anaerobic sludge.</title>
        <authorList>
            <person name="El Houari A."/>
            <person name="Mcdonald J."/>
        </authorList>
    </citation>
    <scope>NUCLEOTIDE SEQUENCE [LARGE SCALE GENOMIC DNA]</scope>
    <source>
        <strain evidence="9">m25</strain>
    </source>
</reference>
<keyword evidence="4 5" id="KW-0963">Cytoplasm</keyword>
<dbReference type="HAMAP" id="MF_01114">
    <property type="entry name" value="RecX"/>
    <property type="match status" value="1"/>
</dbReference>
<gene>
    <name evidence="5" type="primary">recX</name>
    <name evidence="8" type="ORF">LJD61_00005</name>
</gene>
<dbReference type="PANTHER" id="PTHR33602:SF1">
    <property type="entry name" value="REGULATORY PROTEIN RECX FAMILY PROTEIN"/>
    <property type="match status" value="1"/>
</dbReference>
<accession>A0ABT1N9L2</accession>
<comment type="subcellular location">
    <subcellularLocation>
        <location evidence="1 5">Cytoplasm</location>
    </subcellularLocation>
</comment>
<dbReference type="InterPro" id="IPR003783">
    <property type="entry name" value="Regulatory_RecX"/>
</dbReference>
<feature type="domain" description="RecX first three-helical" evidence="7">
    <location>
        <begin position="6"/>
        <end position="45"/>
    </location>
</feature>
<comment type="caution">
    <text evidence="8">The sequence shown here is derived from an EMBL/GenBank/DDBJ whole genome shotgun (WGS) entry which is preliminary data.</text>
</comment>
<feature type="domain" description="RecX third three-helical" evidence="6">
    <location>
        <begin position="100"/>
        <end position="144"/>
    </location>
</feature>
<comment type="function">
    <text evidence="5">Modulates RecA activity.</text>
</comment>
<evidence type="ECO:0000256" key="2">
    <source>
        <dbReference type="ARBA" id="ARBA00009695"/>
    </source>
</evidence>
<protein>
    <recommendedName>
        <fullName evidence="3 5">Regulatory protein RecX</fullName>
    </recommendedName>
</protein>
<organism evidence="8 9">
    <name type="scientific">Lutispora saccharofermentans</name>
    <dbReference type="NCBI Taxonomy" id="3024236"/>
    <lineage>
        <taxon>Bacteria</taxon>
        <taxon>Bacillati</taxon>
        <taxon>Bacillota</taxon>
        <taxon>Clostridia</taxon>
        <taxon>Lutisporales</taxon>
        <taxon>Lutisporaceae</taxon>
        <taxon>Lutispora</taxon>
    </lineage>
</organism>
<dbReference type="Pfam" id="PF21982">
    <property type="entry name" value="RecX_HTH1"/>
    <property type="match status" value="1"/>
</dbReference>
<dbReference type="Gene3D" id="1.10.10.10">
    <property type="entry name" value="Winged helix-like DNA-binding domain superfamily/Winged helix DNA-binding domain"/>
    <property type="match status" value="2"/>
</dbReference>
<comment type="similarity">
    <text evidence="2 5">Belongs to the RecX family.</text>
</comment>
<dbReference type="InterPro" id="IPR036388">
    <property type="entry name" value="WH-like_DNA-bd_sf"/>
</dbReference>
<dbReference type="Pfam" id="PF21981">
    <property type="entry name" value="RecX_HTH3"/>
    <property type="match status" value="1"/>
</dbReference>
<evidence type="ECO:0000313" key="9">
    <source>
        <dbReference type="Proteomes" id="UP001651880"/>
    </source>
</evidence>